<accession>F5YQ79</accession>
<dbReference type="STRING" id="545694.TREPR_1410"/>
<dbReference type="Proteomes" id="UP000009223">
    <property type="component" value="Chromosome"/>
</dbReference>
<name>F5YQ79_TREPZ</name>
<sequence length="55" mass="6420">MKCRIHSSIISGLSINGKKHDTLRSGEKVTVTKIRYQVLFFLDIVCKMHILLKYR</sequence>
<evidence type="ECO:0000313" key="2">
    <source>
        <dbReference type="Proteomes" id="UP000009223"/>
    </source>
</evidence>
<protein>
    <submittedName>
        <fullName evidence="1">Uncharacterized protein</fullName>
    </submittedName>
</protein>
<dbReference type="EMBL" id="CP001843">
    <property type="protein sequence ID" value="AEF85846.1"/>
    <property type="molecule type" value="Genomic_DNA"/>
</dbReference>
<gene>
    <name evidence="1" type="ordered locus">TREPR_1410</name>
</gene>
<reference evidence="2" key="1">
    <citation type="submission" date="2009-12" db="EMBL/GenBank/DDBJ databases">
        <title>Complete sequence of Treponema primitia strain ZAS-2.</title>
        <authorList>
            <person name="Tetu S.G."/>
            <person name="Matson E."/>
            <person name="Ren Q."/>
            <person name="Seshadri R."/>
            <person name="Elbourne L."/>
            <person name="Hassan K.A."/>
            <person name="Durkin A."/>
            <person name="Radune D."/>
            <person name="Mohamoud Y."/>
            <person name="Shay R."/>
            <person name="Jin S."/>
            <person name="Zhang X."/>
            <person name="Lucey K."/>
            <person name="Ballor N.R."/>
            <person name="Ottesen E."/>
            <person name="Rosenthal R."/>
            <person name="Allen A."/>
            <person name="Leadbetter J.R."/>
            <person name="Paulsen I.T."/>
        </authorList>
    </citation>
    <scope>NUCLEOTIDE SEQUENCE [LARGE SCALE GENOMIC DNA]</scope>
    <source>
        <strain evidence="2">ATCC BAA-887 / DSM 12427 / ZAS-2</strain>
    </source>
</reference>
<dbReference type="AlphaFoldDB" id="F5YQ79"/>
<evidence type="ECO:0000313" key="1">
    <source>
        <dbReference type="EMBL" id="AEF85846.1"/>
    </source>
</evidence>
<dbReference type="HOGENOM" id="CLU_3031145_0_0_12"/>
<reference evidence="1 2" key="2">
    <citation type="journal article" date="2011" name="ISME J.">
        <title>RNA-seq reveals cooperative metabolic interactions between two termite-gut spirochete species in co-culture.</title>
        <authorList>
            <person name="Rosenthal A.Z."/>
            <person name="Matson E.G."/>
            <person name="Eldar A."/>
            <person name="Leadbetter J.R."/>
        </authorList>
    </citation>
    <scope>NUCLEOTIDE SEQUENCE [LARGE SCALE GENOMIC DNA]</scope>
    <source>
        <strain evidence="2">ATCC BAA-887 / DSM 12427 / ZAS-2</strain>
    </source>
</reference>
<dbReference type="KEGG" id="tpi:TREPR_1410"/>
<proteinExistence type="predicted"/>
<organism evidence="1 2">
    <name type="scientific">Treponema primitia (strain ATCC BAA-887 / DSM 12427 / ZAS-2)</name>
    <dbReference type="NCBI Taxonomy" id="545694"/>
    <lineage>
        <taxon>Bacteria</taxon>
        <taxon>Pseudomonadati</taxon>
        <taxon>Spirochaetota</taxon>
        <taxon>Spirochaetia</taxon>
        <taxon>Spirochaetales</taxon>
        <taxon>Treponemataceae</taxon>
        <taxon>Treponema</taxon>
    </lineage>
</organism>
<keyword evidence="2" id="KW-1185">Reference proteome</keyword>